<feature type="transmembrane region" description="Helical" evidence="2">
    <location>
        <begin position="126"/>
        <end position="150"/>
    </location>
</feature>
<reference evidence="3 4" key="1">
    <citation type="submission" date="2024-06" db="EMBL/GenBank/DDBJ databases">
        <title>Complete genome of Phlyctema vagabunda strain 19-DSS-EL-015.</title>
        <authorList>
            <person name="Fiorenzani C."/>
        </authorList>
    </citation>
    <scope>NUCLEOTIDE SEQUENCE [LARGE SCALE GENOMIC DNA]</scope>
    <source>
        <strain evidence="3 4">19-DSS-EL-015</strain>
    </source>
</reference>
<evidence type="ECO:0000313" key="3">
    <source>
        <dbReference type="EMBL" id="KAL3419691.1"/>
    </source>
</evidence>
<accession>A0ABR4P9D0</accession>
<comment type="caution">
    <text evidence="3">The sequence shown here is derived from an EMBL/GenBank/DDBJ whole genome shotgun (WGS) entry which is preliminary data.</text>
</comment>
<protein>
    <submittedName>
        <fullName evidence="3">Uncharacterized protein</fullName>
    </submittedName>
</protein>
<evidence type="ECO:0000256" key="2">
    <source>
        <dbReference type="SAM" id="Phobius"/>
    </source>
</evidence>
<organism evidence="3 4">
    <name type="scientific">Phlyctema vagabunda</name>
    <dbReference type="NCBI Taxonomy" id="108571"/>
    <lineage>
        <taxon>Eukaryota</taxon>
        <taxon>Fungi</taxon>
        <taxon>Dikarya</taxon>
        <taxon>Ascomycota</taxon>
        <taxon>Pezizomycotina</taxon>
        <taxon>Leotiomycetes</taxon>
        <taxon>Helotiales</taxon>
        <taxon>Dermateaceae</taxon>
        <taxon>Phlyctema</taxon>
    </lineage>
</organism>
<keyword evidence="4" id="KW-1185">Reference proteome</keyword>
<keyword evidence="2" id="KW-1133">Transmembrane helix</keyword>
<feature type="transmembrane region" description="Helical" evidence="2">
    <location>
        <begin position="237"/>
        <end position="259"/>
    </location>
</feature>
<feature type="transmembrane region" description="Helical" evidence="2">
    <location>
        <begin position="20"/>
        <end position="39"/>
    </location>
</feature>
<dbReference type="Proteomes" id="UP001629113">
    <property type="component" value="Unassembled WGS sequence"/>
</dbReference>
<proteinExistence type="predicted"/>
<feature type="transmembrane region" description="Helical" evidence="2">
    <location>
        <begin position="170"/>
        <end position="187"/>
    </location>
</feature>
<feature type="region of interest" description="Disordered" evidence="1">
    <location>
        <begin position="338"/>
        <end position="367"/>
    </location>
</feature>
<feature type="transmembrane region" description="Helical" evidence="2">
    <location>
        <begin position="51"/>
        <end position="72"/>
    </location>
</feature>
<gene>
    <name evidence="3" type="ORF">PVAG01_08189</name>
</gene>
<keyword evidence="2" id="KW-0812">Transmembrane</keyword>
<name>A0ABR4P9D0_9HELO</name>
<feature type="transmembrane region" description="Helical" evidence="2">
    <location>
        <begin position="208"/>
        <end position="225"/>
    </location>
</feature>
<feature type="compositionally biased region" description="Basic and acidic residues" evidence="1">
    <location>
        <begin position="356"/>
        <end position="367"/>
    </location>
</feature>
<dbReference type="EMBL" id="JBFCZG010000007">
    <property type="protein sequence ID" value="KAL3419691.1"/>
    <property type="molecule type" value="Genomic_DNA"/>
</dbReference>
<dbReference type="PANTHER" id="PTHR38848:SF3">
    <property type="entry name" value="G-PROTEIN COUPLED RECEPTORS FAMILY 3 PROFILE DOMAIN-CONTAINING PROTEIN"/>
    <property type="match status" value="1"/>
</dbReference>
<feature type="transmembrane region" description="Helical" evidence="2">
    <location>
        <begin position="87"/>
        <end position="106"/>
    </location>
</feature>
<evidence type="ECO:0000256" key="1">
    <source>
        <dbReference type="SAM" id="MobiDB-lite"/>
    </source>
</evidence>
<dbReference type="PANTHER" id="PTHR38848">
    <property type="entry name" value="G-PROTEIN COUPLED RECEPTORS FAMILY 3 PROFILE DOMAIN-CONTAINING PROTEIN"/>
    <property type="match status" value="1"/>
</dbReference>
<sequence length="367" mass="41202">MLDRDNFIPALVPRAGSTGLILLTIVSLCLLTLCLTQKLQGLSSWRRLRSTHWLILAIYIDSMAYVIVTAVLKNGFGVNTSQVICDVADWLCLIFYMSTKLIYLLFVEKVHVVTANTKPRMKSKLYLFNFFGMLGAYCIIAILNFVYRIARFTDEGVCIIGMERKAEIPLIVFDVVVNIYLNILFIIPLRQQYSYKNSNNKDSALRRVTFKTLIGSIATLMSSIANLTVDMVYEGEAAWYCFIWCTSEIVFSVVVLHWVTSNDKANGSIAASRSRVTNQCNACNAIPLGDGTQKAGAAEGRGPARTHFASSPGLMREDDEIRMIEDQKRPDCYKVESVKTESVKTQEISWPDSPECEGKDWPHDSPV</sequence>
<keyword evidence="2" id="KW-0472">Membrane</keyword>
<evidence type="ECO:0000313" key="4">
    <source>
        <dbReference type="Proteomes" id="UP001629113"/>
    </source>
</evidence>